<reference evidence="2 3" key="1">
    <citation type="submission" date="2018-11" db="EMBL/GenBank/DDBJ databases">
        <title>Novel Erysipelotrichaceae bacterium isolated from small intestine of a swine.</title>
        <authorList>
            <person name="Kim J.S."/>
            <person name="Choe H."/>
            <person name="Lee Y.R."/>
            <person name="Kim K.M."/>
            <person name="Park D.S."/>
        </authorList>
    </citation>
    <scope>NUCLEOTIDE SEQUENCE [LARGE SCALE GENOMIC DNA]</scope>
    <source>
        <strain evidence="2 3">SG0102</strain>
    </source>
</reference>
<proteinExistence type="predicted"/>
<organism evidence="2 3">
    <name type="scientific">Intestinibaculum porci</name>
    <dbReference type="NCBI Taxonomy" id="2487118"/>
    <lineage>
        <taxon>Bacteria</taxon>
        <taxon>Bacillati</taxon>
        <taxon>Bacillota</taxon>
        <taxon>Erysipelotrichia</taxon>
        <taxon>Erysipelotrichales</taxon>
        <taxon>Erysipelotrichaceae</taxon>
        <taxon>Intestinibaculum</taxon>
    </lineage>
</organism>
<dbReference type="KEGG" id="ebm:SG0102_15540"/>
<dbReference type="OrthoDB" id="9999301at2"/>
<evidence type="ECO:0000256" key="1">
    <source>
        <dbReference type="SAM" id="Phobius"/>
    </source>
</evidence>
<gene>
    <name evidence="2" type="ORF">SG0102_15540</name>
</gene>
<dbReference type="InParanoid" id="A0A3G9J6H0"/>
<dbReference type="EMBL" id="AP019309">
    <property type="protein sequence ID" value="BBH26620.1"/>
    <property type="molecule type" value="Genomic_DNA"/>
</dbReference>
<keyword evidence="1" id="KW-0812">Transmembrane</keyword>
<evidence type="ECO:0000313" key="3">
    <source>
        <dbReference type="Proteomes" id="UP000268059"/>
    </source>
</evidence>
<evidence type="ECO:0008006" key="4">
    <source>
        <dbReference type="Google" id="ProtNLM"/>
    </source>
</evidence>
<feature type="transmembrane region" description="Helical" evidence="1">
    <location>
        <begin position="7"/>
        <end position="27"/>
    </location>
</feature>
<feature type="transmembrane region" description="Helical" evidence="1">
    <location>
        <begin position="39"/>
        <end position="55"/>
    </location>
</feature>
<keyword evidence="3" id="KW-1185">Reference proteome</keyword>
<evidence type="ECO:0000313" key="2">
    <source>
        <dbReference type="EMBL" id="BBH26620.1"/>
    </source>
</evidence>
<name>A0A3G9J6H0_9FIRM</name>
<dbReference type="Proteomes" id="UP000268059">
    <property type="component" value="Chromosome"/>
</dbReference>
<accession>A0A3G9J6H0</accession>
<protein>
    <recommendedName>
        <fullName evidence="4">DUF3953 domain-containing protein</fullName>
    </recommendedName>
</protein>
<dbReference type="AlphaFoldDB" id="A0A3G9J6H0"/>
<keyword evidence="1" id="KW-1133">Transmembrane helix</keyword>
<feature type="transmembrane region" description="Helical" evidence="1">
    <location>
        <begin position="67"/>
        <end position="87"/>
    </location>
</feature>
<sequence length="90" mass="10333">MDHKLRKVVYMSLAGLLLAVLLFMFGITISHNSLFVDGVYYVLTLALLIITLIMLKNNRKVYKKALLSYLMGIDVFFIVLTTLYMGINHF</sequence>
<keyword evidence="1" id="KW-0472">Membrane</keyword>
<dbReference type="RefSeq" id="WP_125119463.1">
    <property type="nucleotide sequence ID" value="NZ_AP019309.1"/>
</dbReference>